<comment type="caution">
    <text evidence="3">The sequence shown here is derived from an EMBL/GenBank/DDBJ whole genome shotgun (WGS) entry which is preliminary data.</text>
</comment>
<dbReference type="Proteomes" id="UP000030104">
    <property type="component" value="Unassembled WGS sequence"/>
</dbReference>
<dbReference type="AlphaFoldDB" id="A0A0A2L885"/>
<dbReference type="GO" id="GO:0016491">
    <property type="term" value="F:oxidoreductase activity"/>
    <property type="evidence" value="ECO:0007669"/>
    <property type="project" value="UniProtKB-KW"/>
</dbReference>
<evidence type="ECO:0000313" key="4">
    <source>
        <dbReference type="Proteomes" id="UP000030104"/>
    </source>
</evidence>
<keyword evidence="4" id="KW-1185">Reference proteome</keyword>
<dbReference type="PANTHER" id="PTHR43625:SF40">
    <property type="entry name" value="ALDO-KETO REDUCTASE YAKC [NADP(+)]"/>
    <property type="match status" value="1"/>
</dbReference>
<protein>
    <submittedName>
        <fullName evidence="3">Aldo/keto reductase</fullName>
    </submittedName>
</protein>
<keyword evidence="1" id="KW-0560">Oxidoreductase</keyword>
<dbReference type="EMBL" id="JQGA01000294">
    <property type="protein sequence ID" value="KGO76307.1"/>
    <property type="molecule type" value="Genomic_DNA"/>
</dbReference>
<name>A0A0A2L885_PENIT</name>
<dbReference type="PANTHER" id="PTHR43625">
    <property type="entry name" value="AFLATOXIN B1 ALDEHYDE REDUCTASE"/>
    <property type="match status" value="1"/>
</dbReference>
<feature type="domain" description="NADP-dependent oxidoreductase" evidence="2">
    <location>
        <begin position="31"/>
        <end position="96"/>
    </location>
</feature>
<dbReference type="STRING" id="40296.A0A0A2L885"/>
<gene>
    <name evidence="3" type="ORF">PITC_037330</name>
</gene>
<accession>A0A0A2L885</accession>
<evidence type="ECO:0000256" key="1">
    <source>
        <dbReference type="ARBA" id="ARBA00023002"/>
    </source>
</evidence>
<dbReference type="OrthoDB" id="37537at2759"/>
<evidence type="ECO:0000259" key="2">
    <source>
        <dbReference type="Pfam" id="PF00248"/>
    </source>
</evidence>
<dbReference type="OMA" id="MWILATH"/>
<dbReference type="Gene3D" id="3.20.20.100">
    <property type="entry name" value="NADP-dependent oxidoreductase domain"/>
    <property type="match status" value="2"/>
</dbReference>
<dbReference type="InterPro" id="IPR050791">
    <property type="entry name" value="Aldo-Keto_reductase"/>
</dbReference>
<dbReference type="Pfam" id="PF00248">
    <property type="entry name" value="Aldo_ket_red"/>
    <property type="match status" value="2"/>
</dbReference>
<dbReference type="HOGENOM" id="CLU_1355041_0_0_1"/>
<dbReference type="PhylomeDB" id="A0A0A2L885"/>
<feature type="domain" description="NADP-dependent oxidoreductase" evidence="2">
    <location>
        <begin position="99"/>
        <end position="201"/>
    </location>
</feature>
<dbReference type="SUPFAM" id="SSF51430">
    <property type="entry name" value="NAD(P)-linked oxidoreductase"/>
    <property type="match status" value="1"/>
</dbReference>
<dbReference type="GO" id="GO:0005737">
    <property type="term" value="C:cytoplasm"/>
    <property type="evidence" value="ECO:0007669"/>
    <property type="project" value="TreeGrafter"/>
</dbReference>
<organism evidence="3 4">
    <name type="scientific">Penicillium italicum</name>
    <name type="common">Blue mold</name>
    <dbReference type="NCBI Taxonomy" id="40296"/>
    <lineage>
        <taxon>Eukaryota</taxon>
        <taxon>Fungi</taxon>
        <taxon>Dikarya</taxon>
        <taxon>Ascomycota</taxon>
        <taxon>Pezizomycotina</taxon>
        <taxon>Eurotiomycetes</taxon>
        <taxon>Eurotiomycetidae</taxon>
        <taxon>Eurotiales</taxon>
        <taxon>Aspergillaceae</taxon>
        <taxon>Penicillium</taxon>
    </lineage>
</organism>
<proteinExistence type="predicted"/>
<dbReference type="InterPro" id="IPR023210">
    <property type="entry name" value="NADP_OxRdtase_dom"/>
</dbReference>
<sequence length="202" mass="22899">MKPTSETKRSGRHWWVHSYKESEYDADEYFTADEYGTSEDVLGKWFAANPDKRKHIFLSSKVGMKLTPDQVPPFKIDSAPEYCREAIESSLRRLNLHAESLRRTHTVHPITAVQVEYSLFCRAIESPQIRLLETARELSVAIVCYSPHGNGFFTNTIRTREDVKPGNARGHLPWLNEENLEHNVAVVEKIASIAASKGVSSA</sequence>
<dbReference type="InterPro" id="IPR036812">
    <property type="entry name" value="NAD(P)_OxRdtase_dom_sf"/>
</dbReference>
<reference evidence="3 4" key="1">
    <citation type="journal article" date="2015" name="Mol. Plant Microbe Interact.">
        <title>Genome, transcriptome, and functional analyses of Penicillium expansum provide new insights into secondary metabolism and pathogenicity.</title>
        <authorList>
            <person name="Ballester A.R."/>
            <person name="Marcet-Houben M."/>
            <person name="Levin E."/>
            <person name="Sela N."/>
            <person name="Selma-Lazaro C."/>
            <person name="Carmona L."/>
            <person name="Wisniewski M."/>
            <person name="Droby S."/>
            <person name="Gonzalez-Candelas L."/>
            <person name="Gabaldon T."/>
        </authorList>
    </citation>
    <scope>NUCLEOTIDE SEQUENCE [LARGE SCALE GENOMIC DNA]</scope>
    <source>
        <strain evidence="3 4">PHI-1</strain>
    </source>
</reference>
<evidence type="ECO:0000313" key="3">
    <source>
        <dbReference type="EMBL" id="KGO76307.1"/>
    </source>
</evidence>